<feature type="chain" id="PRO_5046659028" evidence="1">
    <location>
        <begin position="23"/>
        <end position="230"/>
    </location>
</feature>
<dbReference type="RefSeq" id="XP_069303231.1">
    <property type="nucleotide sequence ID" value="XM_069455317.1"/>
</dbReference>
<keyword evidence="3" id="KW-1185">Reference proteome</keyword>
<evidence type="ECO:0000313" key="2">
    <source>
        <dbReference type="EMBL" id="KAL1792647.1"/>
    </source>
</evidence>
<name>A0ABR3U969_9PLEO</name>
<dbReference type="Proteomes" id="UP001578633">
    <property type="component" value="Chromosome 9"/>
</dbReference>
<dbReference type="GeneID" id="96089476"/>
<accession>A0ABR3U969</accession>
<organism evidence="2 3">
    <name type="scientific">Alternaria dauci</name>
    <dbReference type="NCBI Taxonomy" id="48095"/>
    <lineage>
        <taxon>Eukaryota</taxon>
        <taxon>Fungi</taxon>
        <taxon>Dikarya</taxon>
        <taxon>Ascomycota</taxon>
        <taxon>Pezizomycotina</taxon>
        <taxon>Dothideomycetes</taxon>
        <taxon>Pleosporomycetidae</taxon>
        <taxon>Pleosporales</taxon>
        <taxon>Pleosporineae</taxon>
        <taxon>Pleosporaceae</taxon>
        <taxon>Alternaria</taxon>
        <taxon>Alternaria sect. Porri</taxon>
    </lineage>
</organism>
<keyword evidence="1" id="KW-0732">Signal</keyword>
<evidence type="ECO:0000313" key="3">
    <source>
        <dbReference type="Proteomes" id="UP001578633"/>
    </source>
</evidence>
<reference evidence="2 3" key="1">
    <citation type="submission" date="2024-09" db="EMBL/GenBank/DDBJ databases">
        <title>T2T genomes of carrot and Alternaria dauci and their utility for understanding host-pathogen interaction during carrot leaf blight disease.</title>
        <authorList>
            <person name="Liu W."/>
            <person name="Xu S."/>
            <person name="Ou C."/>
            <person name="Liu X."/>
            <person name="Zhuang F."/>
            <person name="Deng X.W."/>
        </authorList>
    </citation>
    <scope>NUCLEOTIDE SEQUENCE [LARGE SCALE GENOMIC DNA]</scope>
    <source>
        <strain evidence="2 3">A2016</strain>
    </source>
</reference>
<sequence length="230" mass="23967">MPSSRQIFSALTAAALTSSVEAAFGPSVSTGPVGAGSWIREANSTLVLPKAPTGSTGITALWVGMGTSNGDLIQSIADNVLVDDNVNAVDWDIYAYTLVSTSATTQMPIQAKGEKAQAADKITMHYKFDDATGNYTQFVSINGRQVSTLSTESGQAMGWGSAVECAAEDCGTVAAHKWIDTTITLDKADPNYDQTMGKAPGVTGDMSTSDGGVTWTITDIEIPEFTFGSS</sequence>
<evidence type="ECO:0000256" key="1">
    <source>
        <dbReference type="SAM" id="SignalP"/>
    </source>
</evidence>
<feature type="signal peptide" evidence="1">
    <location>
        <begin position="1"/>
        <end position="22"/>
    </location>
</feature>
<gene>
    <name evidence="2" type="ORF">ACET3X_009154</name>
</gene>
<proteinExistence type="predicted"/>
<dbReference type="EMBL" id="JBHGVX010000009">
    <property type="protein sequence ID" value="KAL1792647.1"/>
    <property type="molecule type" value="Genomic_DNA"/>
</dbReference>
<comment type="caution">
    <text evidence="2">The sequence shown here is derived from an EMBL/GenBank/DDBJ whole genome shotgun (WGS) entry which is preliminary data.</text>
</comment>
<protein>
    <submittedName>
        <fullName evidence="2">Uncharacterized protein</fullName>
    </submittedName>
</protein>